<evidence type="ECO:0000313" key="3">
    <source>
        <dbReference type="EMBL" id="PIO61801.1"/>
    </source>
</evidence>
<protein>
    <recommendedName>
        <fullName evidence="2">Headcase middle domain-containing protein</fullName>
    </recommendedName>
</protein>
<feature type="domain" description="Headcase middle" evidence="2">
    <location>
        <begin position="56"/>
        <end position="150"/>
    </location>
</feature>
<feature type="non-terminal residue" evidence="3">
    <location>
        <position position="1"/>
    </location>
</feature>
<name>A0A2G9TUV7_TELCI</name>
<dbReference type="EMBL" id="KZ352988">
    <property type="protein sequence ID" value="PIO61801.1"/>
    <property type="molecule type" value="Genomic_DNA"/>
</dbReference>
<evidence type="ECO:0000256" key="1">
    <source>
        <dbReference type="SAM" id="MobiDB-lite"/>
    </source>
</evidence>
<accession>A0A2G9TUV7</accession>
<feature type="compositionally biased region" description="Basic and acidic residues" evidence="1">
    <location>
        <begin position="13"/>
        <end position="22"/>
    </location>
</feature>
<keyword evidence="4" id="KW-1185">Reference proteome</keyword>
<feature type="region of interest" description="Disordered" evidence="1">
    <location>
        <begin position="1"/>
        <end position="22"/>
    </location>
</feature>
<evidence type="ECO:0000313" key="4">
    <source>
        <dbReference type="Proteomes" id="UP000230423"/>
    </source>
</evidence>
<dbReference type="Proteomes" id="UP000230423">
    <property type="component" value="Unassembled WGS sequence"/>
</dbReference>
<dbReference type="InterPro" id="IPR031947">
    <property type="entry name" value="Headcase_mid"/>
</dbReference>
<dbReference type="Pfam" id="PF16002">
    <property type="entry name" value="Headcase"/>
    <property type="match status" value="1"/>
</dbReference>
<dbReference type="AlphaFoldDB" id="A0A2G9TUV7"/>
<dbReference type="PANTHER" id="PTHR13425:SF3">
    <property type="entry name" value="HEADCASE PROTEIN HOMOLOG"/>
    <property type="match status" value="1"/>
</dbReference>
<dbReference type="InterPro" id="IPR026066">
    <property type="entry name" value="Headcase"/>
</dbReference>
<sequence>SDEFRKRSGSSRSDGKRWGRKDTGGGELRCCIQPDLLRSNVDKHWFFEDEQVRVNGSVFARRENFDNLLSIIPMSKFNGIHIKAFFEGHISHAAAASGETFRMEDDCPQGGDDVRLCLLKTLGAHNQRVVPCVGCHRDMIVYDRYPLVDVSAGKCCPPTCTVCRSPLLVPENIMMQIVN</sequence>
<organism evidence="3 4">
    <name type="scientific">Teladorsagia circumcincta</name>
    <name type="common">Brown stomach worm</name>
    <name type="synonym">Ostertagia circumcincta</name>
    <dbReference type="NCBI Taxonomy" id="45464"/>
    <lineage>
        <taxon>Eukaryota</taxon>
        <taxon>Metazoa</taxon>
        <taxon>Ecdysozoa</taxon>
        <taxon>Nematoda</taxon>
        <taxon>Chromadorea</taxon>
        <taxon>Rhabditida</taxon>
        <taxon>Rhabditina</taxon>
        <taxon>Rhabditomorpha</taxon>
        <taxon>Strongyloidea</taxon>
        <taxon>Trichostrongylidae</taxon>
        <taxon>Teladorsagia</taxon>
    </lineage>
</organism>
<dbReference type="PANTHER" id="PTHR13425">
    <property type="entry name" value="HEADCASE PROTEIN"/>
    <property type="match status" value="1"/>
</dbReference>
<reference evidence="3 4" key="1">
    <citation type="submission" date="2015-09" db="EMBL/GenBank/DDBJ databases">
        <title>Draft genome of the parasitic nematode Teladorsagia circumcincta isolate WARC Sus (inbred).</title>
        <authorList>
            <person name="Mitreva M."/>
        </authorList>
    </citation>
    <scope>NUCLEOTIDE SEQUENCE [LARGE SCALE GENOMIC DNA]</scope>
    <source>
        <strain evidence="3 4">S</strain>
    </source>
</reference>
<evidence type="ECO:0000259" key="2">
    <source>
        <dbReference type="Pfam" id="PF16002"/>
    </source>
</evidence>
<dbReference type="OrthoDB" id="10012848at2759"/>
<gene>
    <name evidence="3" type="ORF">TELCIR_16663</name>
</gene>
<proteinExistence type="predicted"/>
<feature type="non-terminal residue" evidence="3">
    <location>
        <position position="179"/>
    </location>
</feature>